<evidence type="ECO:0000313" key="2">
    <source>
        <dbReference type="EMBL" id="NIA67816.1"/>
    </source>
</evidence>
<dbReference type="EMBL" id="JAAQPH010000003">
    <property type="protein sequence ID" value="NIA67816.1"/>
    <property type="molecule type" value="Genomic_DNA"/>
</dbReference>
<evidence type="ECO:0008006" key="4">
    <source>
        <dbReference type="Google" id="ProtNLM"/>
    </source>
</evidence>
<dbReference type="RefSeq" id="WP_167221785.1">
    <property type="nucleotide sequence ID" value="NZ_JAAQPH010000003.1"/>
</dbReference>
<comment type="caution">
    <text evidence="2">The sequence shown here is derived from an EMBL/GenBank/DDBJ whole genome shotgun (WGS) entry which is preliminary data.</text>
</comment>
<keyword evidence="3" id="KW-1185">Reference proteome</keyword>
<evidence type="ECO:0000313" key="3">
    <source>
        <dbReference type="Proteomes" id="UP000761264"/>
    </source>
</evidence>
<name>A0A967C1S1_9PROT</name>
<dbReference type="AlphaFoldDB" id="A0A967C1S1"/>
<organism evidence="2 3">
    <name type="scientific">Pelagibius litoralis</name>
    <dbReference type="NCBI Taxonomy" id="374515"/>
    <lineage>
        <taxon>Bacteria</taxon>
        <taxon>Pseudomonadati</taxon>
        <taxon>Pseudomonadota</taxon>
        <taxon>Alphaproteobacteria</taxon>
        <taxon>Rhodospirillales</taxon>
        <taxon>Rhodovibrionaceae</taxon>
        <taxon>Pelagibius</taxon>
    </lineage>
</organism>
<keyword evidence="1" id="KW-0732">Signal</keyword>
<sequence length="160" mass="17221">MKKVLLTTASLAAGALAFGIASASAQEAQVIELTQTACQFVEIEDGGDHGYTSKSKADCDAINAESGPARLASAKVLNLKPGKYIFRVTNQNVPYDLGFWVREHDYDWRNPLHKLSKTSVSGGGLSTGSTKDYEVTLEAGEYIYSCPLNPTPDYKIVVEG</sequence>
<gene>
    <name evidence="2" type="ORF">HBA54_04360</name>
</gene>
<feature type="signal peptide" evidence="1">
    <location>
        <begin position="1"/>
        <end position="25"/>
    </location>
</feature>
<reference evidence="2" key="1">
    <citation type="submission" date="2020-03" db="EMBL/GenBank/DDBJ databases">
        <title>Genome of Pelagibius litoralis DSM 21314T.</title>
        <authorList>
            <person name="Wang G."/>
        </authorList>
    </citation>
    <scope>NUCLEOTIDE SEQUENCE</scope>
    <source>
        <strain evidence="2">DSM 21314</strain>
    </source>
</reference>
<evidence type="ECO:0000256" key="1">
    <source>
        <dbReference type="SAM" id="SignalP"/>
    </source>
</evidence>
<protein>
    <recommendedName>
        <fullName evidence="4">Copper binding protein, plastocyanin/azurin family</fullName>
    </recommendedName>
</protein>
<accession>A0A967C1S1</accession>
<dbReference type="Proteomes" id="UP000761264">
    <property type="component" value="Unassembled WGS sequence"/>
</dbReference>
<proteinExistence type="predicted"/>
<feature type="chain" id="PRO_5037375451" description="Copper binding protein, plastocyanin/azurin family" evidence="1">
    <location>
        <begin position="26"/>
        <end position="160"/>
    </location>
</feature>